<dbReference type="Proteomes" id="UP000601055">
    <property type="component" value="Unassembled WGS sequence"/>
</dbReference>
<feature type="domain" description="Putative auto-transporter adhesin head GIN" evidence="1">
    <location>
        <begin position="77"/>
        <end position="233"/>
    </location>
</feature>
<proteinExistence type="predicted"/>
<sequence length="282" mass="31698">MKLSNKILITFALALILIPLTGMIYISRVYYKEGSDRDIVDVVRKDENFSTPTENMESKAIATSFESINIADAKKMGIYVNIIKDEKFGVKVPKELKDFISFNVDTNGELQITFKNKRPENNNYNTIWVYAPNIKQVIVVNANTVNLDAKLDSLTLNVKKSGSISLQNDLTLKALTINTEEVKNLYLSNVDVKSLTVKLNGTDFKTQNNSYENLSIAAYGKSKIEISSYEDKNTSIKNLTINTFDLADVKLENTKVDNCKGSFSDQTTVQMPAVNLNQMFKK</sequence>
<accession>A0A923IVX7</accession>
<evidence type="ECO:0000313" key="2">
    <source>
        <dbReference type="EMBL" id="MBB2146506.1"/>
    </source>
</evidence>
<dbReference type="RefSeq" id="WP_182923159.1">
    <property type="nucleotide sequence ID" value="NZ_WNXD01000002.1"/>
</dbReference>
<keyword evidence="3" id="KW-1185">Reference proteome</keyword>
<protein>
    <recommendedName>
        <fullName evidence="1">Putative auto-transporter adhesin head GIN domain-containing protein</fullName>
    </recommendedName>
</protein>
<reference evidence="2" key="1">
    <citation type="submission" date="2019-11" db="EMBL/GenBank/DDBJ databases">
        <title>Description of Pedobacter sp. LMG 31464T.</title>
        <authorList>
            <person name="Carlier A."/>
            <person name="Qi S."/>
            <person name="Vandamme P."/>
        </authorList>
    </citation>
    <scope>NUCLEOTIDE SEQUENCE</scope>
    <source>
        <strain evidence="2">LMG 31464</strain>
    </source>
</reference>
<comment type="caution">
    <text evidence="2">The sequence shown here is derived from an EMBL/GenBank/DDBJ whole genome shotgun (WGS) entry which is preliminary data.</text>
</comment>
<dbReference type="Gene3D" id="2.160.20.120">
    <property type="match status" value="1"/>
</dbReference>
<gene>
    <name evidence="2" type="ORF">GM921_13470</name>
</gene>
<evidence type="ECO:0000259" key="1">
    <source>
        <dbReference type="Pfam" id="PF10988"/>
    </source>
</evidence>
<dbReference type="AlphaFoldDB" id="A0A923IVX7"/>
<dbReference type="Pfam" id="PF10988">
    <property type="entry name" value="DUF2807"/>
    <property type="match status" value="1"/>
</dbReference>
<dbReference type="InterPro" id="IPR021255">
    <property type="entry name" value="DUF2807"/>
</dbReference>
<evidence type="ECO:0000313" key="3">
    <source>
        <dbReference type="Proteomes" id="UP000601055"/>
    </source>
</evidence>
<dbReference type="EMBL" id="WNXD01000002">
    <property type="protein sequence ID" value="MBB2146506.1"/>
    <property type="molecule type" value="Genomic_DNA"/>
</dbReference>
<name>A0A923IVX7_9SPHI</name>
<organism evidence="2 3">
    <name type="scientific">Pedobacter planticolens</name>
    <dbReference type="NCBI Taxonomy" id="2679964"/>
    <lineage>
        <taxon>Bacteria</taxon>
        <taxon>Pseudomonadati</taxon>
        <taxon>Bacteroidota</taxon>
        <taxon>Sphingobacteriia</taxon>
        <taxon>Sphingobacteriales</taxon>
        <taxon>Sphingobacteriaceae</taxon>
        <taxon>Pedobacter</taxon>
    </lineage>
</organism>